<dbReference type="Proteomes" id="UP000274327">
    <property type="component" value="Unassembled WGS sequence"/>
</dbReference>
<organism evidence="1 2">
    <name type="scientific">Brachybacterium paraconglomeratum</name>
    <dbReference type="NCBI Taxonomy" id="173362"/>
    <lineage>
        <taxon>Bacteria</taxon>
        <taxon>Bacillati</taxon>
        <taxon>Actinomycetota</taxon>
        <taxon>Actinomycetes</taxon>
        <taxon>Micrococcales</taxon>
        <taxon>Dermabacteraceae</taxon>
        <taxon>Brachybacterium</taxon>
    </lineage>
</organism>
<gene>
    <name evidence="1" type="ORF">DS079_15280</name>
</gene>
<dbReference type="AlphaFoldDB" id="A0A3R8RMU8"/>
<dbReference type="GeneID" id="78122382"/>
<protein>
    <recommendedName>
        <fullName evidence="3">RNA-binding protein</fullName>
    </recommendedName>
</protein>
<reference evidence="1 2" key="1">
    <citation type="submission" date="2018-07" db="EMBL/GenBank/DDBJ databases">
        <title>Brachybacteriurn paraconglorneratum KCTC 9916.</title>
        <authorList>
            <person name="Li Y."/>
        </authorList>
    </citation>
    <scope>NUCLEOTIDE SEQUENCE [LARGE SCALE GENOMIC DNA]</scope>
    <source>
        <strain evidence="1 2">KCTC 9916</strain>
    </source>
</reference>
<evidence type="ECO:0008006" key="3">
    <source>
        <dbReference type="Google" id="ProtNLM"/>
    </source>
</evidence>
<dbReference type="RefSeq" id="WP_126988659.1">
    <property type="nucleotide sequence ID" value="NZ_ML133862.1"/>
</dbReference>
<keyword evidence="2" id="KW-1185">Reference proteome</keyword>
<dbReference type="EMBL" id="QOCI01000015">
    <property type="protein sequence ID" value="RRR17225.1"/>
    <property type="molecule type" value="Genomic_DNA"/>
</dbReference>
<name>A0A3R8RMU8_9MICO</name>
<accession>A0A3R8RMU8</accession>
<sequence>MAGLIHPSSLERWQEWQSTRNRARQVKHAVTSAVRSRRGTQQMPGLMLHSREGEGDTRLLIGLDSASPTSRASLLTSLPYLRIGVDVLSPAGLDLPELAGDEWTHQRIEPATTEDEQRRRLAVVLDRRGIGAVLTLGQHLAAGRAAHEWALATDTASAVVQHGALTPYAPPLPPRTTLLAWSDADAEFYRSGRDDVEVRTVGSQLLWQAGKESEGEVDVTGQKPVFLGQMHGAELPRRLTAGIAMSFCRAEGALYRPHPSEVDVLSRAAHKLMTRRGVEFQDTSIPLHEVGAPVVGIFSTGVLEAAARGIPSWVAGEKVPAWVREFWDRYDMRRWGGEPTPALPTGADEPSRLIAQILEGAG</sequence>
<evidence type="ECO:0000313" key="1">
    <source>
        <dbReference type="EMBL" id="RRR17225.1"/>
    </source>
</evidence>
<proteinExistence type="predicted"/>
<evidence type="ECO:0000313" key="2">
    <source>
        <dbReference type="Proteomes" id="UP000274327"/>
    </source>
</evidence>
<comment type="caution">
    <text evidence="1">The sequence shown here is derived from an EMBL/GenBank/DDBJ whole genome shotgun (WGS) entry which is preliminary data.</text>
</comment>